<name>A0A556MJN7_9FLAO</name>
<dbReference type="InterPro" id="IPR046737">
    <property type="entry name" value="DUF6629"/>
</dbReference>
<dbReference type="AlphaFoldDB" id="A0A556MJN7"/>
<accession>A0A556MJN7</accession>
<keyword evidence="1" id="KW-1133">Transmembrane helix</keyword>
<feature type="transmembrane region" description="Helical" evidence="1">
    <location>
        <begin position="102"/>
        <end position="125"/>
    </location>
</feature>
<feature type="transmembrane region" description="Helical" evidence="1">
    <location>
        <begin position="188"/>
        <end position="206"/>
    </location>
</feature>
<dbReference type="RefSeq" id="WP_144334211.1">
    <property type="nucleotide sequence ID" value="NZ_VLPL01000009.1"/>
</dbReference>
<feature type="transmembrane region" description="Helical" evidence="1">
    <location>
        <begin position="67"/>
        <end position="90"/>
    </location>
</feature>
<evidence type="ECO:0000256" key="1">
    <source>
        <dbReference type="SAM" id="Phobius"/>
    </source>
</evidence>
<gene>
    <name evidence="2" type="ORF">FO442_15915</name>
</gene>
<keyword evidence="1" id="KW-0472">Membrane</keyword>
<keyword evidence="1" id="KW-0812">Transmembrane</keyword>
<feature type="transmembrane region" description="Helical" evidence="1">
    <location>
        <begin position="30"/>
        <end position="55"/>
    </location>
</feature>
<dbReference type="OrthoDB" id="8441457at2"/>
<evidence type="ECO:0000313" key="2">
    <source>
        <dbReference type="EMBL" id="TSJ40083.1"/>
    </source>
</evidence>
<feature type="transmembrane region" description="Helical" evidence="1">
    <location>
        <begin position="6"/>
        <end position="23"/>
    </location>
</feature>
<keyword evidence="3" id="KW-1185">Reference proteome</keyword>
<feature type="transmembrane region" description="Helical" evidence="1">
    <location>
        <begin position="165"/>
        <end position="182"/>
    </location>
</feature>
<feature type="transmembrane region" description="Helical" evidence="1">
    <location>
        <begin position="137"/>
        <end position="158"/>
    </location>
</feature>
<dbReference type="EMBL" id="VLPL01000009">
    <property type="protein sequence ID" value="TSJ40083.1"/>
    <property type="molecule type" value="Genomic_DNA"/>
</dbReference>
<sequence>MCFSASASFIAGGTLTIAGIASVSQVRKPIHVVFACIPLFFAIQQFCEGFVWLSLIDADFSRWHEPAKYVFLLFAQVIWPFWVPLSFLVIERNPRRQKILRYFLFAGSACSIMLAYRLLFFSASAQIDGCHISYQMGAFYAIQITGILYIAAIVISPFFSSWKNALILAAVNLVSLITTELFYEAWLVSVWCFFAAVQSVWVFLVMREIRKASFLGQRTFPQENTPQNK</sequence>
<organism evidence="2 3">
    <name type="scientific">Fluviicola chungangensis</name>
    <dbReference type="NCBI Taxonomy" id="2597671"/>
    <lineage>
        <taxon>Bacteria</taxon>
        <taxon>Pseudomonadati</taxon>
        <taxon>Bacteroidota</taxon>
        <taxon>Flavobacteriia</taxon>
        <taxon>Flavobacteriales</taxon>
        <taxon>Crocinitomicaceae</taxon>
        <taxon>Fluviicola</taxon>
    </lineage>
</organism>
<proteinExistence type="predicted"/>
<dbReference type="Pfam" id="PF20334">
    <property type="entry name" value="DUF6629"/>
    <property type="match status" value="1"/>
</dbReference>
<evidence type="ECO:0000313" key="3">
    <source>
        <dbReference type="Proteomes" id="UP000316008"/>
    </source>
</evidence>
<comment type="caution">
    <text evidence="2">The sequence shown here is derived from an EMBL/GenBank/DDBJ whole genome shotgun (WGS) entry which is preliminary data.</text>
</comment>
<dbReference type="Proteomes" id="UP000316008">
    <property type="component" value="Unassembled WGS sequence"/>
</dbReference>
<reference evidence="2 3" key="1">
    <citation type="submission" date="2019-07" db="EMBL/GenBank/DDBJ databases">
        <authorList>
            <person name="Huq M.A."/>
        </authorList>
    </citation>
    <scope>NUCLEOTIDE SEQUENCE [LARGE SCALE GENOMIC DNA]</scope>
    <source>
        <strain evidence="2 3">MAH-3</strain>
    </source>
</reference>
<protein>
    <submittedName>
        <fullName evidence="2">Uncharacterized protein</fullName>
    </submittedName>
</protein>